<organism evidence="2 3">
    <name type="scientific">Dactylellina haptotyla (strain CBS 200.50)</name>
    <name type="common">Nematode-trapping fungus</name>
    <name type="synonym">Monacrosporium haptotylum</name>
    <dbReference type="NCBI Taxonomy" id="1284197"/>
    <lineage>
        <taxon>Eukaryota</taxon>
        <taxon>Fungi</taxon>
        <taxon>Dikarya</taxon>
        <taxon>Ascomycota</taxon>
        <taxon>Pezizomycotina</taxon>
        <taxon>Orbiliomycetes</taxon>
        <taxon>Orbiliales</taxon>
        <taxon>Orbiliaceae</taxon>
        <taxon>Dactylellina</taxon>
    </lineage>
</organism>
<keyword evidence="3" id="KW-1185">Reference proteome</keyword>
<dbReference type="Proteomes" id="UP000015100">
    <property type="component" value="Unassembled WGS sequence"/>
</dbReference>
<reference evidence="3" key="2">
    <citation type="submission" date="2013-04" db="EMBL/GenBank/DDBJ databases">
        <title>Genomic mechanisms accounting for the adaptation to parasitism in nematode-trapping fungi.</title>
        <authorList>
            <person name="Ahren D.G."/>
        </authorList>
    </citation>
    <scope>NUCLEOTIDE SEQUENCE [LARGE SCALE GENOMIC DNA]</scope>
    <source>
        <strain evidence="3">CBS 200.50</strain>
    </source>
</reference>
<feature type="compositionally biased region" description="Polar residues" evidence="1">
    <location>
        <begin position="45"/>
        <end position="79"/>
    </location>
</feature>
<feature type="compositionally biased region" description="Basic and acidic residues" evidence="1">
    <location>
        <begin position="80"/>
        <end position="111"/>
    </location>
</feature>
<sequence>MTSAKIFLRPSSLQVARPMLPDSLSQDRLSELEAYYKRKHGRGSDSGSNASRRSPSVAGSRTSTTVSSMASDISKYSLQQKHDDKVKRDTSIAAGHDRPKEKRQNTSRRDTSYAMGRYISSSQQEHFWTPYGAGSRRPAQEERWTGEFAYPDELTLSDSE</sequence>
<dbReference type="HOGENOM" id="CLU_1652093_0_0_1"/>
<protein>
    <submittedName>
        <fullName evidence="2">Uncharacterized protein</fullName>
    </submittedName>
</protein>
<feature type="region of interest" description="Disordered" evidence="1">
    <location>
        <begin position="128"/>
        <end position="160"/>
    </location>
</feature>
<proteinExistence type="predicted"/>
<comment type="caution">
    <text evidence="2">The sequence shown here is derived from an EMBL/GenBank/DDBJ whole genome shotgun (WGS) entry which is preliminary data.</text>
</comment>
<gene>
    <name evidence="2" type="ORF">H072_11261</name>
</gene>
<evidence type="ECO:0000256" key="1">
    <source>
        <dbReference type="SAM" id="MobiDB-lite"/>
    </source>
</evidence>
<reference evidence="2 3" key="1">
    <citation type="journal article" date="2013" name="PLoS Genet.">
        <title>Genomic mechanisms accounting for the adaptation to parasitism in nematode-trapping fungi.</title>
        <authorList>
            <person name="Meerupati T."/>
            <person name="Andersson K.M."/>
            <person name="Friman E."/>
            <person name="Kumar D."/>
            <person name="Tunlid A."/>
            <person name="Ahren D."/>
        </authorList>
    </citation>
    <scope>NUCLEOTIDE SEQUENCE [LARGE SCALE GENOMIC DNA]</scope>
    <source>
        <strain evidence="2 3">CBS 200.50</strain>
    </source>
</reference>
<evidence type="ECO:0000313" key="3">
    <source>
        <dbReference type="Proteomes" id="UP000015100"/>
    </source>
</evidence>
<feature type="region of interest" description="Disordered" evidence="1">
    <location>
        <begin position="35"/>
        <end position="113"/>
    </location>
</feature>
<name>S7ZY93_DACHA</name>
<dbReference type="AlphaFoldDB" id="S7ZY93"/>
<evidence type="ECO:0000313" key="2">
    <source>
        <dbReference type="EMBL" id="EPS35394.1"/>
    </source>
</evidence>
<accession>S7ZY93</accession>
<dbReference type="EMBL" id="AQGS01001161">
    <property type="protein sequence ID" value="EPS35394.1"/>
    <property type="molecule type" value="Genomic_DNA"/>
</dbReference>